<organism evidence="2 3">
    <name type="scientific">Caballeronia temeraria</name>
    <dbReference type="NCBI Taxonomy" id="1777137"/>
    <lineage>
        <taxon>Bacteria</taxon>
        <taxon>Pseudomonadati</taxon>
        <taxon>Pseudomonadota</taxon>
        <taxon>Betaproteobacteria</taxon>
        <taxon>Burkholderiales</taxon>
        <taxon>Burkholderiaceae</taxon>
        <taxon>Caballeronia</taxon>
    </lineage>
</organism>
<reference evidence="3" key="1">
    <citation type="submission" date="2016-01" db="EMBL/GenBank/DDBJ databases">
        <authorList>
            <person name="Peeters Charlotte."/>
        </authorList>
    </citation>
    <scope>NUCLEOTIDE SEQUENCE [LARGE SCALE GENOMIC DNA]</scope>
</reference>
<dbReference type="AlphaFoldDB" id="A0A158DBZ4"/>
<dbReference type="EMBL" id="FCOI02000038">
    <property type="protein sequence ID" value="SAK92172.1"/>
    <property type="molecule type" value="Genomic_DNA"/>
</dbReference>
<gene>
    <name evidence="2" type="ORF">AWB76_06774</name>
</gene>
<protein>
    <submittedName>
        <fullName evidence="2">Uncharacterized protein</fullName>
    </submittedName>
</protein>
<keyword evidence="3" id="KW-1185">Reference proteome</keyword>
<evidence type="ECO:0000313" key="3">
    <source>
        <dbReference type="Proteomes" id="UP000054624"/>
    </source>
</evidence>
<sequence length="212" mass="23693">MKPPAARRSVQRCVECDFDLGEYSKLVDGGRVGELERSDCLVFLSRTSDAARDSSAGSVAREPRGFRATERRQVDRQRSPPVPHRSGPRRDEPAPSVDPDRRPVDRPLPTCSTPGGVVRRRSCLFTPLDSVSSARSSRRWRTIRSRREPIQVMARWREAEIPGTRPGHRIVRGNRFGTPHGRGAPRINSDLADLRGPQVKTSSRSDARAKPV</sequence>
<dbReference type="Proteomes" id="UP000054624">
    <property type="component" value="Unassembled WGS sequence"/>
</dbReference>
<feature type="compositionally biased region" description="Basic and acidic residues" evidence="1">
    <location>
        <begin position="88"/>
        <end position="105"/>
    </location>
</feature>
<evidence type="ECO:0000313" key="2">
    <source>
        <dbReference type="EMBL" id="SAK92172.1"/>
    </source>
</evidence>
<proteinExistence type="predicted"/>
<evidence type="ECO:0000256" key="1">
    <source>
        <dbReference type="SAM" id="MobiDB-lite"/>
    </source>
</evidence>
<name>A0A158DBZ4_9BURK</name>
<accession>A0A158DBZ4</accession>
<feature type="compositionally biased region" description="Low complexity" evidence="1">
    <location>
        <begin position="48"/>
        <end position="60"/>
    </location>
</feature>
<feature type="region of interest" description="Disordered" evidence="1">
    <location>
        <begin position="48"/>
        <end position="117"/>
    </location>
</feature>
<feature type="compositionally biased region" description="Basic and acidic residues" evidence="1">
    <location>
        <begin position="61"/>
        <end position="78"/>
    </location>
</feature>
<feature type="compositionally biased region" description="Basic and acidic residues" evidence="1">
    <location>
        <begin position="203"/>
        <end position="212"/>
    </location>
</feature>
<feature type="region of interest" description="Disordered" evidence="1">
    <location>
        <begin position="164"/>
        <end position="212"/>
    </location>
</feature>